<keyword evidence="13 15" id="KW-0066">ATP synthesis</keyword>
<dbReference type="EMBL" id="AWTV01000012">
    <property type="protein sequence ID" value="KIH86261.1"/>
    <property type="molecule type" value="Genomic_DNA"/>
</dbReference>
<evidence type="ECO:0000256" key="15">
    <source>
        <dbReference type="RuleBase" id="RU368038"/>
    </source>
</evidence>
<evidence type="ECO:0000256" key="2">
    <source>
        <dbReference type="ARBA" id="ARBA00008892"/>
    </source>
</evidence>
<evidence type="ECO:0000256" key="8">
    <source>
        <dbReference type="ARBA" id="ARBA00022781"/>
    </source>
</evidence>
<proteinExistence type="inferred from homology"/>
<name>A0A0C2IAK3_9PEZI</name>
<dbReference type="GO" id="GO:0046933">
    <property type="term" value="F:proton-transporting ATP synthase activity, rotational mechanism"/>
    <property type="evidence" value="ECO:0007669"/>
    <property type="project" value="TreeGrafter"/>
</dbReference>
<protein>
    <recommendedName>
        <fullName evidence="4 15">ATP synthase protein 8</fullName>
    </recommendedName>
</protein>
<evidence type="ECO:0000256" key="9">
    <source>
        <dbReference type="ARBA" id="ARBA00022989"/>
    </source>
</evidence>
<dbReference type="GO" id="GO:0045259">
    <property type="term" value="C:proton-transporting ATP synthase complex"/>
    <property type="evidence" value="ECO:0007669"/>
    <property type="project" value="UniProtKB-KW"/>
</dbReference>
<evidence type="ECO:0000256" key="10">
    <source>
        <dbReference type="ARBA" id="ARBA00023065"/>
    </source>
</evidence>
<evidence type="ECO:0000313" key="17">
    <source>
        <dbReference type="Proteomes" id="UP000031575"/>
    </source>
</evidence>
<dbReference type="RefSeq" id="XP_040614271.1">
    <property type="nucleotide sequence ID" value="XM_040767402.1"/>
</dbReference>
<dbReference type="Pfam" id="PF05933">
    <property type="entry name" value="Fun_ATP-synt_8"/>
    <property type="match status" value="1"/>
</dbReference>
<comment type="caution">
    <text evidence="16">The sequence shown here is derived from an EMBL/GenBank/DDBJ whole genome shotgun (WGS) entry which is preliminary data.</text>
</comment>
<dbReference type="GeneID" id="63682323"/>
<evidence type="ECO:0000256" key="11">
    <source>
        <dbReference type="ARBA" id="ARBA00023128"/>
    </source>
</evidence>
<dbReference type="AlphaFoldDB" id="A0A0C2IAK3"/>
<dbReference type="Proteomes" id="UP000031575">
    <property type="component" value="Unassembled WGS sequence"/>
</dbReference>
<keyword evidence="9 15" id="KW-1133">Transmembrane helix</keyword>
<comment type="subunit">
    <text evidence="3 15">F-type ATPases have 2 components, CF(1) - the catalytic core - and CF(0) - the membrane proton channel.</text>
</comment>
<feature type="transmembrane region" description="Helical" evidence="15">
    <location>
        <begin position="6"/>
        <end position="27"/>
    </location>
</feature>
<keyword evidence="17" id="KW-1185">Reference proteome</keyword>
<dbReference type="InterPro" id="IPR009230">
    <property type="entry name" value="ATP_synth_su8_fun"/>
</dbReference>
<dbReference type="PANTHER" id="PTHR36101">
    <property type="entry name" value="ATP SYNTHASE PROTEIN 8"/>
    <property type="match status" value="1"/>
</dbReference>
<geneLocation type="mitochondrion" evidence="16"/>
<keyword evidence="8 15" id="KW-0375">Hydrogen ion transport</keyword>
<gene>
    <name evidence="16" type="ORF">SPBR_09276</name>
</gene>
<evidence type="ECO:0000256" key="7">
    <source>
        <dbReference type="ARBA" id="ARBA00022692"/>
    </source>
</evidence>
<evidence type="ECO:0000256" key="12">
    <source>
        <dbReference type="ARBA" id="ARBA00023136"/>
    </source>
</evidence>
<evidence type="ECO:0000313" key="16">
    <source>
        <dbReference type="EMBL" id="KIH86261.1"/>
    </source>
</evidence>
<evidence type="ECO:0000256" key="13">
    <source>
        <dbReference type="ARBA" id="ARBA00023310"/>
    </source>
</evidence>
<evidence type="ECO:0000256" key="3">
    <source>
        <dbReference type="ARBA" id="ARBA00011291"/>
    </source>
</evidence>
<keyword evidence="11 15" id="KW-0496">Mitochondrion</keyword>
<keyword evidence="6 15" id="KW-0138">CF(0)</keyword>
<dbReference type="VEuPathDB" id="FungiDB:SPBR_09276"/>
<keyword evidence="10 15" id="KW-0406">Ion transport</keyword>
<dbReference type="PANTHER" id="PTHR36101:SF1">
    <property type="entry name" value="ATP SYNTHASE PROTEIN 8"/>
    <property type="match status" value="1"/>
</dbReference>
<keyword evidence="5 15" id="KW-0813">Transport</keyword>
<reference evidence="16 17" key="1">
    <citation type="journal article" date="2014" name="BMC Genomics">
        <title>Comparative genomics of the major fungal agents of human and animal Sporotrichosis: Sporothrix schenckii and Sporothrix brasiliensis.</title>
        <authorList>
            <person name="Teixeira M.M."/>
            <person name="de Almeida L.G."/>
            <person name="Kubitschek-Barreira P."/>
            <person name="Alves F.L."/>
            <person name="Kioshima E.S."/>
            <person name="Abadio A.K."/>
            <person name="Fernandes L."/>
            <person name="Derengowski L.S."/>
            <person name="Ferreira K.S."/>
            <person name="Souza R.C."/>
            <person name="Ruiz J.C."/>
            <person name="de Andrade N.C."/>
            <person name="Paes H.C."/>
            <person name="Nicola A.M."/>
            <person name="Albuquerque P."/>
            <person name="Gerber A.L."/>
            <person name="Martins V.P."/>
            <person name="Peconick L.D."/>
            <person name="Neto A.V."/>
            <person name="Chaucanez C.B."/>
            <person name="Silva P.A."/>
            <person name="Cunha O.L."/>
            <person name="de Oliveira F.F."/>
            <person name="dos Santos T.C."/>
            <person name="Barros A.L."/>
            <person name="Soares M.A."/>
            <person name="de Oliveira L.M."/>
            <person name="Marini M.M."/>
            <person name="Villalobos-Duno H."/>
            <person name="Cunha M.M."/>
            <person name="de Hoog S."/>
            <person name="da Silveira J.F."/>
            <person name="Henrissat B."/>
            <person name="Nino-Vega G.A."/>
            <person name="Cisalpino P.S."/>
            <person name="Mora-Montes H.M."/>
            <person name="Almeida S.R."/>
            <person name="Stajich J.E."/>
            <person name="Lopes-Bezerra L.M."/>
            <person name="Vasconcelos A.T."/>
            <person name="Felipe M.S."/>
        </authorList>
    </citation>
    <scope>NUCLEOTIDE SEQUENCE [LARGE SCALE GENOMIC DNA]</scope>
    <source>
        <strain evidence="16 17">5110</strain>
    </source>
</reference>
<sequence length="52" mass="6295">MPQLVPFYFLNEVVFTFTIITIILYISSKYILPRFVRLFLSRTFISKLFDNK</sequence>
<evidence type="ECO:0000256" key="14">
    <source>
        <dbReference type="ARBA" id="ARBA00024864"/>
    </source>
</evidence>
<comment type="similarity">
    <text evidence="2 15">Belongs to the ATPase protein 8 family.</text>
</comment>
<accession>A0A0C2IAK3</accession>
<comment type="function">
    <text evidence="14 15">Mitochondrial membrane ATP synthase (F(1)F(0) ATP synthase or Complex V) produces ATP from ADP in the presence of a proton gradient across the membrane which is generated by electron transport complexes of the respiratory chain. F-type ATPases consist of two structural domains, F(1) - containing the extramembraneous catalytic core and F(0) - containing the membrane proton channel, linked together by a central stalk and a peripheral stalk. During catalysis, ATP synthesis in the catalytic domain of F(1) is coupled via a rotary mechanism of the central stalk subunits to proton translocation. Part of the complex F(0) domain. Minor subunit located with subunit a in the membrane.</text>
</comment>
<evidence type="ECO:0000256" key="6">
    <source>
        <dbReference type="ARBA" id="ARBA00022547"/>
    </source>
</evidence>
<dbReference type="GO" id="GO:0005743">
    <property type="term" value="C:mitochondrial inner membrane"/>
    <property type="evidence" value="ECO:0007669"/>
    <property type="project" value="UniProtKB-SubCell"/>
</dbReference>
<organism evidence="16 17">
    <name type="scientific">Sporothrix brasiliensis 5110</name>
    <dbReference type="NCBI Taxonomy" id="1398154"/>
    <lineage>
        <taxon>Eukaryota</taxon>
        <taxon>Fungi</taxon>
        <taxon>Dikarya</taxon>
        <taxon>Ascomycota</taxon>
        <taxon>Pezizomycotina</taxon>
        <taxon>Sordariomycetes</taxon>
        <taxon>Sordariomycetidae</taxon>
        <taxon>Ophiostomatales</taxon>
        <taxon>Ophiostomataceae</taxon>
        <taxon>Sporothrix</taxon>
    </lineage>
</organism>
<dbReference type="HOGENOM" id="CLU_214588_0_0_1"/>
<evidence type="ECO:0000256" key="4">
    <source>
        <dbReference type="ARBA" id="ARBA00019651"/>
    </source>
</evidence>
<evidence type="ECO:0000256" key="1">
    <source>
        <dbReference type="ARBA" id="ARBA00004304"/>
    </source>
</evidence>
<evidence type="ECO:0000256" key="5">
    <source>
        <dbReference type="ARBA" id="ARBA00022448"/>
    </source>
</evidence>
<keyword evidence="12 15" id="KW-0472">Membrane</keyword>
<comment type="subcellular location">
    <subcellularLocation>
        <location evidence="15">Mitochondrion inner membrane</location>
        <topology evidence="15">Single-pass membrane protein</topology>
    </subcellularLocation>
    <subcellularLocation>
        <location evidence="1">Mitochondrion membrane</location>
        <topology evidence="1">Single-pass membrane protein</topology>
    </subcellularLocation>
</comment>
<keyword evidence="7 15" id="KW-0812">Transmembrane</keyword>